<evidence type="ECO:0000256" key="4">
    <source>
        <dbReference type="ARBA" id="ARBA00022833"/>
    </source>
</evidence>
<dbReference type="SUPFAM" id="SSF50447">
    <property type="entry name" value="Translation proteins"/>
    <property type="match status" value="1"/>
</dbReference>
<dbReference type="SMART" id="SM00863">
    <property type="entry name" value="tRNA_SAD"/>
    <property type="match status" value="1"/>
</dbReference>
<dbReference type="InterPro" id="IPR018164">
    <property type="entry name" value="Ala-tRNA-synth_IIc_N"/>
</dbReference>
<evidence type="ECO:0000256" key="1">
    <source>
        <dbReference type="ARBA" id="ARBA00001947"/>
    </source>
</evidence>
<keyword evidence="3" id="KW-0479">Metal-binding</keyword>
<sequence length="391" mass="42686">MNQETEKLYYQKTYSRTFSAKVLSCEKRGDQFCVVLDRTLFYPEGGGQPADIGVLNTVNVLDVHEHGGCIVHTTDKPLSVGSAVTGGINWPHRFSLMQQHSGEHIVSGIVNRLFGLDNVGFHMGSKAVTVDFNGELGQNDILLVETLANEAVYRNVAIEVSYPDEKELAALRYRSKKELTGEVRIVTIPGFDVCACCGTHVAKTGEIGIIKLISAQRYKGGTRVGLLCGKKAVEDYNEKEASVGSVSVLLSAKPDQIQEAVEHLLEETNALRQKLISLKNQIFASKCEQVPEGSVNICMFEPDLEPADLRAFCLLLCDRCSGIAAVLSGDDATGYQYAMASVKEDVRTFGKELNHAFHGRGGGSRELVQGTVSGLRQEIMQFIENYNCGGI</sequence>
<dbReference type="Gene3D" id="2.40.30.130">
    <property type="match status" value="1"/>
</dbReference>
<comment type="caution">
    <text evidence="6">The sequence shown here is derived from an EMBL/GenBank/DDBJ whole genome shotgun (WGS) entry which is preliminary data.</text>
</comment>
<dbReference type="InterPro" id="IPR009000">
    <property type="entry name" value="Transl_B-barrel_sf"/>
</dbReference>
<dbReference type="EMBL" id="JAGFNZ010000007">
    <property type="protein sequence ID" value="MBW7573964.1"/>
    <property type="molecule type" value="Genomic_DNA"/>
</dbReference>
<dbReference type="InterPro" id="IPR018165">
    <property type="entry name" value="Ala-tRNA-synth_IIc_core"/>
</dbReference>
<evidence type="ECO:0000256" key="2">
    <source>
        <dbReference type="ARBA" id="ARBA00004496"/>
    </source>
</evidence>
<dbReference type="PANTHER" id="PTHR43462">
    <property type="entry name" value="ALANYL-TRNA EDITING PROTEIN"/>
    <property type="match status" value="1"/>
</dbReference>
<dbReference type="InterPro" id="IPR018163">
    <property type="entry name" value="Thr/Ala-tRNA-synth_IIc_edit"/>
</dbReference>
<feature type="domain" description="Alanyl-transfer RNA synthetases family profile" evidence="5">
    <location>
        <begin position="1"/>
        <end position="238"/>
    </location>
</feature>
<dbReference type="InterPro" id="IPR051335">
    <property type="entry name" value="Alanyl-tRNA_Editing_Enzymes"/>
</dbReference>
<reference evidence="6 7" key="1">
    <citation type="submission" date="2021-03" db="EMBL/GenBank/DDBJ databases">
        <title>Caproiciproducens sp. nov. isolated from feces of cow.</title>
        <authorList>
            <person name="Choi J.-Y."/>
        </authorList>
    </citation>
    <scope>NUCLEOTIDE SEQUENCE [LARGE SCALE GENOMIC DNA]</scope>
    <source>
        <strain evidence="6 7">AGMB10547</strain>
    </source>
</reference>
<evidence type="ECO:0000259" key="5">
    <source>
        <dbReference type="PROSITE" id="PS50860"/>
    </source>
</evidence>
<dbReference type="Proteomes" id="UP000719942">
    <property type="component" value="Unassembled WGS sequence"/>
</dbReference>
<name>A0ABS7DRP0_9FIRM</name>
<proteinExistence type="predicted"/>
<evidence type="ECO:0000256" key="3">
    <source>
        <dbReference type="ARBA" id="ARBA00022723"/>
    </source>
</evidence>
<comment type="subcellular location">
    <subcellularLocation>
        <location evidence="2">Cytoplasm</location>
    </subcellularLocation>
</comment>
<keyword evidence="4" id="KW-0862">Zinc</keyword>
<dbReference type="PANTHER" id="PTHR43462:SF1">
    <property type="entry name" value="ALANYL-TRNA EDITING PROTEIN AARSD1"/>
    <property type="match status" value="1"/>
</dbReference>
<dbReference type="SUPFAM" id="SSF55186">
    <property type="entry name" value="ThrRS/AlaRS common domain"/>
    <property type="match status" value="1"/>
</dbReference>
<gene>
    <name evidence="6" type="ORF">J5W02_14215</name>
</gene>
<evidence type="ECO:0000313" key="6">
    <source>
        <dbReference type="EMBL" id="MBW7573964.1"/>
    </source>
</evidence>
<dbReference type="PROSITE" id="PS50860">
    <property type="entry name" value="AA_TRNA_LIGASE_II_ALA"/>
    <property type="match status" value="1"/>
</dbReference>
<organism evidence="6 7">
    <name type="scientific">Caproiciproducens faecalis</name>
    <dbReference type="NCBI Taxonomy" id="2820301"/>
    <lineage>
        <taxon>Bacteria</taxon>
        <taxon>Bacillati</taxon>
        <taxon>Bacillota</taxon>
        <taxon>Clostridia</taxon>
        <taxon>Eubacteriales</taxon>
        <taxon>Acutalibacteraceae</taxon>
        <taxon>Caproiciproducens</taxon>
    </lineage>
</organism>
<keyword evidence="7" id="KW-1185">Reference proteome</keyword>
<dbReference type="Pfam" id="PF07973">
    <property type="entry name" value="tRNA_SAD"/>
    <property type="match status" value="1"/>
</dbReference>
<dbReference type="Pfam" id="PF01411">
    <property type="entry name" value="tRNA-synt_2c"/>
    <property type="match status" value="1"/>
</dbReference>
<evidence type="ECO:0000313" key="7">
    <source>
        <dbReference type="Proteomes" id="UP000719942"/>
    </source>
</evidence>
<dbReference type="InterPro" id="IPR012947">
    <property type="entry name" value="tRNA_SAD"/>
</dbReference>
<protein>
    <submittedName>
        <fullName evidence="6">Alanyl-tRNA editing protein</fullName>
    </submittedName>
</protein>
<accession>A0ABS7DRP0</accession>
<dbReference type="Gene3D" id="3.30.980.10">
    <property type="entry name" value="Threonyl-trna Synthetase, Chain A, domain 2"/>
    <property type="match status" value="1"/>
</dbReference>
<comment type="cofactor">
    <cofactor evidence="1">
        <name>Zn(2+)</name>
        <dbReference type="ChEBI" id="CHEBI:29105"/>
    </cofactor>
</comment>